<evidence type="ECO:0000256" key="1">
    <source>
        <dbReference type="ARBA" id="ARBA00004651"/>
    </source>
</evidence>
<evidence type="ECO:0000256" key="9">
    <source>
        <dbReference type="SAM" id="MobiDB-lite"/>
    </source>
</evidence>
<protein>
    <recommendedName>
        <fullName evidence="8">Magnesium transport protein CorA</fullName>
    </recommendedName>
</protein>
<name>A0ABT2MVF8_9CYAN</name>
<sequence length="396" mass="45621">MTDTGWTMTNFLSGPEEGNDKNEESYLDYCYDEPGSIPGTLIIEDDAATPTIVAIDYCEKKAIRLLMATPEECIPYLDSESVSWLDVQGLGSEDILKRVGKVFDLHPLLLEDIVNVPQRPKVEDYEGHLVIIARMVMLKEHRHDPTEESFISEQVSFVLGKSYLLTVQEEPEHDSFGPVRDRIRSNKGTIRKQGADYLAYALIDAIIDGFFPVLEAYGERIEDLEDEVVANPTPYTLEKIYKIKRELLTLRRAIWPQRNAINTLIRDGSPLISDEVRIYLRDCYDHTMQVLDIVETYRELAGGLMEVYLSSISNRMNEVMKLLTVISSIFIPLTFVAGVYGMNFNPERSPWNMPELNWYWGYPAVWVVMIAIAVFMIFLFWRRGWFNNFSSTQRPR</sequence>
<keyword evidence="7 8" id="KW-0472">Membrane</keyword>
<evidence type="ECO:0000256" key="6">
    <source>
        <dbReference type="ARBA" id="ARBA00022989"/>
    </source>
</evidence>
<keyword evidence="5 8" id="KW-0812">Transmembrane</keyword>
<keyword evidence="3 8" id="KW-0813">Transport</keyword>
<organism evidence="10 11">
    <name type="scientific">Laspinema palackyanum D2a</name>
    <dbReference type="NCBI Taxonomy" id="2953684"/>
    <lineage>
        <taxon>Bacteria</taxon>
        <taxon>Bacillati</taxon>
        <taxon>Cyanobacteriota</taxon>
        <taxon>Cyanophyceae</taxon>
        <taxon>Oscillatoriophycideae</taxon>
        <taxon>Oscillatoriales</taxon>
        <taxon>Laspinemataceae</taxon>
        <taxon>Laspinema</taxon>
        <taxon>Laspinema palackyanum</taxon>
    </lineage>
</organism>
<feature type="region of interest" description="Disordered" evidence="9">
    <location>
        <begin position="1"/>
        <end position="21"/>
    </location>
</feature>
<evidence type="ECO:0000256" key="5">
    <source>
        <dbReference type="ARBA" id="ARBA00022692"/>
    </source>
</evidence>
<evidence type="ECO:0000256" key="2">
    <source>
        <dbReference type="ARBA" id="ARBA00009765"/>
    </source>
</evidence>
<dbReference type="SUPFAM" id="SSF143865">
    <property type="entry name" value="CorA soluble domain-like"/>
    <property type="match status" value="1"/>
</dbReference>
<feature type="compositionally biased region" description="Polar residues" evidence="9">
    <location>
        <begin position="1"/>
        <end position="12"/>
    </location>
</feature>
<dbReference type="EMBL" id="JAMXFF010000019">
    <property type="protein sequence ID" value="MCT7967387.1"/>
    <property type="molecule type" value="Genomic_DNA"/>
</dbReference>
<dbReference type="CDD" id="cd12828">
    <property type="entry name" value="TmCorA-like_1"/>
    <property type="match status" value="1"/>
</dbReference>
<comment type="subcellular location">
    <subcellularLocation>
        <location evidence="1">Cell membrane</location>
        <topology evidence="1">Multi-pass membrane protein</topology>
    </subcellularLocation>
    <subcellularLocation>
        <location evidence="8">Membrane</location>
        <topology evidence="8">Multi-pass membrane protein</topology>
    </subcellularLocation>
</comment>
<evidence type="ECO:0000256" key="4">
    <source>
        <dbReference type="ARBA" id="ARBA00022475"/>
    </source>
</evidence>
<evidence type="ECO:0000313" key="11">
    <source>
        <dbReference type="Proteomes" id="UP001525890"/>
    </source>
</evidence>
<evidence type="ECO:0000256" key="3">
    <source>
        <dbReference type="ARBA" id="ARBA00022448"/>
    </source>
</evidence>
<dbReference type="Proteomes" id="UP001525890">
    <property type="component" value="Unassembled WGS sequence"/>
</dbReference>
<dbReference type="Pfam" id="PF01544">
    <property type="entry name" value="CorA"/>
    <property type="match status" value="1"/>
</dbReference>
<keyword evidence="11" id="KW-1185">Reference proteome</keyword>
<proteinExistence type="inferred from homology"/>
<dbReference type="RefSeq" id="WP_368006974.1">
    <property type="nucleotide sequence ID" value="NZ_JAMXFF010000019.1"/>
</dbReference>
<evidence type="ECO:0000313" key="10">
    <source>
        <dbReference type="EMBL" id="MCT7967387.1"/>
    </source>
</evidence>
<keyword evidence="6 8" id="KW-1133">Transmembrane helix</keyword>
<comment type="function">
    <text evidence="8">Mediates influx of magnesium ions.</text>
</comment>
<accession>A0ABT2MVF8</accession>
<feature type="transmembrane region" description="Helical" evidence="8">
    <location>
        <begin position="322"/>
        <end position="340"/>
    </location>
</feature>
<dbReference type="InterPro" id="IPR004488">
    <property type="entry name" value="Mg/Co-transport_prot_CorA"/>
</dbReference>
<dbReference type="InterPro" id="IPR045861">
    <property type="entry name" value="CorA_cytoplasmic_dom"/>
</dbReference>
<dbReference type="Gene3D" id="1.20.58.340">
    <property type="entry name" value="Magnesium transport protein CorA, transmembrane region"/>
    <property type="match status" value="2"/>
</dbReference>
<keyword evidence="4 8" id="KW-1003">Cell membrane</keyword>
<comment type="similarity">
    <text evidence="2 8">Belongs to the CorA metal ion transporter (MIT) (TC 1.A.35) family.</text>
</comment>
<reference evidence="10 11" key="1">
    <citation type="journal article" date="2022" name="Front. Microbiol.">
        <title>High genomic differentiation and limited gene flow indicate recent cryptic speciation within the genus Laspinema (cyanobacteria).</title>
        <authorList>
            <person name="Stanojkovic A."/>
            <person name="Skoupy S."/>
            <person name="Skaloud P."/>
            <person name="Dvorak P."/>
        </authorList>
    </citation>
    <scope>NUCLEOTIDE SEQUENCE [LARGE SCALE GENOMIC DNA]</scope>
    <source>
        <strain evidence="10 11">D2a</strain>
    </source>
</reference>
<dbReference type="SUPFAM" id="SSF144083">
    <property type="entry name" value="Magnesium transport protein CorA, transmembrane region"/>
    <property type="match status" value="1"/>
</dbReference>
<feature type="transmembrane region" description="Helical" evidence="8">
    <location>
        <begin position="360"/>
        <end position="381"/>
    </location>
</feature>
<dbReference type="PANTHER" id="PTHR46494">
    <property type="entry name" value="CORA FAMILY METAL ION TRANSPORTER (EUROFUNG)"/>
    <property type="match status" value="1"/>
</dbReference>
<dbReference type="InterPro" id="IPR002523">
    <property type="entry name" value="MgTranspt_CorA/ZnTranspt_ZntB"/>
</dbReference>
<evidence type="ECO:0000256" key="7">
    <source>
        <dbReference type="ARBA" id="ARBA00023136"/>
    </source>
</evidence>
<keyword evidence="8" id="KW-0406">Ion transport</keyword>
<dbReference type="NCBIfam" id="TIGR00383">
    <property type="entry name" value="corA"/>
    <property type="match status" value="1"/>
</dbReference>
<gene>
    <name evidence="8 10" type="primary">corA</name>
    <name evidence="10" type="ORF">NG799_13680</name>
</gene>
<comment type="caution">
    <text evidence="10">The sequence shown here is derived from an EMBL/GenBank/DDBJ whole genome shotgun (WGS) entry which is preliminary data.</text>
</comment>
<keyword evidence="8" id="KW-0460">Magnesium</keyword>
<dbReference type="PANTHER" id="PTHR46494:SF1">
    <property type="entry name" value="CORA FAMILY METAL ION TRANSPORTER (EUROFUNG)"/>
    <property type="match status" value="1"/>
</dbReference>
<dbReference type="InterPro" id="IPR045863">
    <property type="entry name" value="CorA_TM1_TM2"/>
</dbReference>
<dbReference type="Gene3D" id="3.30.460.20">
    <property type="entry name" value="CorA soluble domain-like"/>
    <property type="match status" value="1"/>
</dbReference>
<evidence type="ECO:0000256" key="8">
    <source>
        <dbReference type="RuleBase" id="RU362010"/>
    </source>
</evidence>